<name>B9D5B8_CAMRE</name>
<keyword evidence="2" id="KW-1185">Reference proteome</keyword>
<reference evidence="1 2" key="1">
    <citation type="submission" date="2008-08" db="EMBL/GenBank/DDBJ databases">
        <authorList>
            <person name="Madupu R."/>
            <person name="Durkin A.S."/>
            <person name="Torralba M."/>
            <person name="Methe B."/>
            <person name="Sutton G.G."/>
            <person name="Strausberg R.L."/>
            <person name="Nelson K.E."/>
        </authorList>
    </citation>
    <scope>NUCLEOTIDE SEQUENCE [LARGE SCALE GENOMIC DNA]</scope>
    <source>
        <strain evidence="1 2">RM3267</strain>
    </source>
</reference>
<gene>
    <name evidence="1" type="ORF">CAMRE0001_2482</name>
</gene>
<evidence type="ECO:0000313" key="1">
    <source>
        <dbReference type="EMBL" id="EEF12813.1"/>
    </source>
</evidence>
<proteinExistence type="predicted"/>
<sequence>MREKIHPFSYLLNLQSRFAAFYNLNFNEQKAFASKFRAKRH</sequence>
<organism evidence="1 2">
    <name type="scientific">Campylobacter rectus RM3267</name>
    <dbReference type="NCBI Taxonomy" id="553218"/>
    <lineage>
        <taxon>Bacteria</taxon>
        <taxon>Pseudomonadati</taxon>
        <taxon>Campylobacterota</taxon>
        <taxon>Epsilonproteobacteria</taxon>
        <taxon>Campylobacterales</taxon>
        <taxon>Campylobacteraceae</taxon>
        <taxon>Campylobacter</taxon>
    </lineage>
</organism>
<protein>
    <submittedName>
        <fullName evidence="1">Uncharacterized protein</fullName>
    </submittedName>
</protein>
<dbReference type="EMBL" id="ACFU01000038">
    <property type="protein sequence ID" value="EEF12813.1"/>
    <property type="molecule type" value="Genomic_DNA"/>
</dbReference>
<accession>B9D5B8</accession>
<comment type="caution">
    <text evidence="1">The sequence shown here is derived from an EMBL/GenBank/DDBJ whole genome shotgun (WGS) entry which is preliminary data.</text>
</comment>
<dbReference type="AlphaFoldDB" id="B9D5B8"/>
<evidence type="ECO:0000313" key="2">
    <source>
        <dbReference type="Proteomes" id="UP000003082"/>
    </source>
</evidence>
<dbReference type="Proteomes" id="UP000003082">
    <property type="component" value="Unassembled WGS sequence"/>
</dbReference>